<dbReference type="Proteomes" id="UP001056429">
    <property type="component" value="Unassembled WGS sequence"/>
</dbReference>
<name>A0A9J6NZL4_9CLOT</name>
<reference evidence="2" key="1">
    <citation type="journal article" date="2021" name="mSystems">
        <title>Bacteria and Archaea Synergistically Convert Glycine Betaine to Biogenic Methane in the Formosa Cold Seep of the South China Sea.</title>
        <authorList>
            <person name="Li L."/>
            <person name="Zhang W."/>
            <person name="Zhang S."/>
            <person name="Song L."/>
            <person name="Sun Q."/>
            <person name="Zhang H."/>
            <person name="Xiang H."/>
            <person name="Dong X."/>
        </authorList>
    </citation>
    <scope>NUCLEOTIDE SEQUENCE</scope>
    <source>
        <strain evidence="2">ZWT</strain>
    </source>
</reference>
<dbReference type="PANTHER" id="PTHR36836:SF1">
    <property type="entry name" value="COLANIC ACID BIOSYNTHESIS PROTEIN WCAK"/>
    <property type="match status" value="1"/>
</dbReference>
<dbReference type="GO" id="GO:0016740">
    <property type="term" value="F:transferase activity"/>
    <property type="evidence" value="ECO:0007669"/>
    <property type="project" value="UniProtKB-KW"/>
</dbReference>
<keyword evidence="2" id="KW-0808">Transferase</keyword>
<dbReference type="EMBL" id="JAGSOJ010000001">
    <property type="protein sequence ID" value="MCM1989313.1"/>
    <property type="molecule type" value="Genomic_DNA"/>
</dbReference>
<proteinExistence type="predicted"/>
<organism evidence="2 3">
    <name type="scientific">Oceanirhabdus seepicola</name>
    <dbReference type="NCBI Taxonomy" id="2828781"/>
    <lineage>
        <taxon>Bacteria</taxon>
        <taxon>Bacillati</taxon>
        <taxon>Bacillota</taxon>
        <taxon>Clostridia</taxon>
        <taxon>Eubacteriales</taxon>
        <taxon>Clostridiaceae</taxon>
        <taxon>Oceanirhabdus</taxon>
    </lineage>
</organism>
<evidence type="ECO:0000313" key="2">
    <source>
        <dbReference type="EMBL" id="MCM1989313.1"/>
    </source>
</evidence>
<evidence type="ECO:0000313" key="3">
    <source>
        <dbReference type="Proteomes" id="UP001056429"/>
    </source>
</evidence>
<accession>A0A9J6NZL4</accession>
<gene>
    <name evidence="2" type="ORF">KDK92_06140</name>
</gene>
<dbReference type="Pfam" id="PF04230">
    <property type="entry name" value="PS_pyruv_trans"/>
    <property type="match status" value="1"/>
</dbReference>
<dbReference type="PANTHER" id="PTHR36836">
    <property type="entry name" value="COLANIC ACID BIOSYNTHESIS PROTEIN WCAK"/>
    <property type="match status" value="1"/>
</dbReference>
<dbReference type="InterPro" id="IPR007345">
    <property type="entry name" value="Polysacch_pyruvyl_Trfase"/>
</dbReference>
<feature type="domain" description="Polysaccharide pyruvyl transferase" evidence="1">
    <location>
        <begin position="16"/>
        <end position="293"/>
    </location>
</feature>
<reference evidence="2" key="2">
    <citation type="submission" date="2021-04" db="EMBL/GenBank/DDBJ databases">
        <authorList>
            <person name="Dong X."/>
        </authorList>
    </citation>
    <scope>NUCLEOTIDE SEQUENCE</scope>
    <source>
        <strain evidence="2">ZWT</strain>
    </source>
</reference>
<dbReference type="AlphaFoldDB" id="A0A9J6NZL4"/>
<keyword evidence="3" id="KW-1185">Reference proteome</keyword>
<comment type="caution">
    <text evidence="2">The sequence shown here is derived from an EMBL/GenBank/DDBJ whole genome shotgun (WGS) entry which is preliminary data.</text>
</comment>
<dbReference type="RefSeq" id="WP_250858312.1">
    <property type="nucleotide sequence ID" value="NZ_JAGSOJ010000001.1"/>
</dbReference>
<evidence type="ECO:0000259" key="1">
    <source>
        <dbReference type="Pfam" id="PF04230"/>
    </source>
</evidence>
<protein>
    <submittedName>
        <fullName evidence="2">Polysaccharide pyruvyl transferase family protein</fullName>
    </submittedName>
</protein>
<sequence>MNSKKILYLGWIGRHNIGDDLLLDIFKKILLNLNSKTIIKQYDPTRGTNINLRPYDLILLGGGSLLRNSTFVNVCLKANKMNIPTIIWGSGTDIRNKTHAEKIIYYYNISKNNPSLSKNRMIERNIINTVRNSSLTGVRGNITKFLLNSNNVKIIGDPGIIFSKVFNKLPLNDEVKKLNLSKENTVLVNWGTSYNSILGNNEKTVEEKLTIAVNKLLDQGYKVVIYPIWNVDLQVCKNFAKKLNHKNLLCINKLYNVYNLARMIQSCKFTINLKLHANILSMSYGKPFICLGYGLKCYDFVESINSKDLYIPTDKVTGHKILEKVNYINKNYNNIQDRFNKSIDKYYKLQLDYIEEINKFLKNM</sequence>